<evidence type="ECO:0000256" key="1">
    <source>
        <dbReference type="SAM" id="Phobius"/>
    </source>
</evidence>
<keyword evidence="1" id="KW-0812">Transmembrane</keyword>
<name>A0A6L5GP31_9FIRM</name>
<dbReference type="InterPro" id="IPR047194">
    <property type="entry name" value="CwlT-like_lysozyme"/>
</dbReference>
<dbReference type="EMBL" id="VOGB01000003">
    <property type="protein sequence ID" value="MQM71947.1"/>
    <property type="molecule type" value="Genomic_DNA"/>
</dbReference>
<comment type="caution">
    <text evidence="3">The sequence shown here is derived from an EMBL/GenBank/DDBJ whole genome shotgun (WGS) entry which is preliminary data.</text>
</comment>
<reference evidence="3" key="1">
    <citation type="journal article" date="2020" name="Appl. Environ. Microbiol.">
        <title>Medium-Chain Fatty Acid Synthesis by 'Candidatus Weimeria bifida' gen. nov., sp. nov., and 'Candidatus Pseudoramibacter fermentans' sp. nov.</title>
        <authorList>
            <person name="Scarborough M.J."/>
            <person name="Myers K.S."/>
            <person name="Donohue T.J."/>
            <person name="Noguera D.R."/>
        </authorList>
    </citation>
    <scope>NUCLEOTIDE SEQUENCE</scope>
    <source>
        <strain evidence="3">EUB1.1</strain>
    </source>
</reference>
<feature type="transmembrane region" description="Helical" evidence="1">
    <location>
        <begin position="42"/>
        <end position="61"/>
    </location>
</feature>
<dbReference type="CDD" id="cd16891">
    <property type="entry name" value="CwlT-like"/>
    <property type="match status" value="1"/>
</dbReference>
<sequence>MRIRIVPGQPGIQNERFNLKLFQPKQKTKRKRKPLTKRGRRIRAGLIVLAVIVGLVAFWQYGSLEYILDNSALQGKRTTRHVRQYRATIHKFTTRSGIADFDPVIEAIMMQETKGYGTDPMQASESPMNTYYSNAPNAIQDPKYSIKVGVEHFADCLKAADCTSPSQRSKLKLALQGYNFGNNYIQWAQKNYGGYSEANAKIFSARMKAKLGWNAYGDPAYAKKVMAYYDYNRTAASAKFFQKLEDLGL</sequence>
<keyword evidence="1" id="KW-0472">Membrane</keyword>
<protein>
    <recommendedName>
        <fullName evidence="2">CwlT-like lysozyme domain-containing protein</fullName>
    </recommendedName>
</protein>
<evidence type="ECO:0000313" key="4">
    <source>
        <dbReference type="Proteomes" id="UP000473648"/>
    </source>
</evidence>
<feature type="domain" description="CwlT-like lysozyme" evidence="2">
    <location>
        <begin position="81"/>
        <end position="229"/>
    </location>
</feature>
<dbReference type="AlphaFoldDB" id="A0A6L5GP31"/>
<dbReference type="SUPFAM" id="SSF53955">
    <property type="entry name" value="Lysozyme-like"/>
    <property type="match status" value="1"/>
</dbReference>
<evidence type="ECO:0000313" key="3">
    <source>
        <dbReference type="EMBL" id="MQM71947.1"/>
    </source>
</evidence>
<dbReference type="InterPro" id="IPR023346">
    <property type="entry name" value="Lysozyme-like_dom_sf"/>
</dbReference>
<gene>
    <name evidence="3" type="ORF">FRC53_00620</name>
</gene>
<dbReference type="Gene3D" id="1.10.530.10">
    <property type="match status" value="1"/>
</dbReference>
<dbReference type="Pfam" id="PF13702">
    <property type="entry name" value="Lysozyme_like"/>
    <property type="match status" value="1"/>
</dbReference>
<accession>A0A6L5GP31</accession>
<evidence type="ECO:0000259" key="2">
    <source>
        <dbReference type="Pfam" id="PF13702"/>
    </source>
</evidence>
<keyword evidence="1" id="KW-1133">Transmembrane helix</keyword>
<proteinExistence type="predicted"/>
<organism evidence="3 4">
    <name type="scientific">Candidatus Pseudoramibacter fermentans</name>
    <dbReference type="NCBI Taxonomy" id="2594427"/>
    <lineage>
        <taxon>Bacteria</taxon>
        <taxon>Bacillati</taxon>
        <taxon>Bacillota</taxon>
        <taxon>Clostridia</taxon>
        <taxon>Eubacteriales</taxon>
        <taxon>Eubacteriaceae</taxon>
        <taxon>Pseudoramibacter</taxon>
    </lineage>
</organism>
<keyword evidence="4" id="KW-1185">Reference proteome</keyword>
<dbReference type="Proteomes" id="UP000473648">
    <property type="component" value="Unassembled WGS sequence"/>
</dbReference>